<organism evidence="11">
    <name type="scientific">Bartheletia paradoxa</name>
    <dbReference type="NCBI Taxonomy" id="669517"/>
    <lineage>
        <taxon>Eukaryota</taxon>
        <taxon>Fungi</taxon>
        <taxon>Dikarya</taxon>
        <taxon>Basidiomycota</taxon>
        <taxon>Agaricomycotina</taxon>
        <taxon>Bartheletiomycetes</taxon>
        <taxon>Bartheletiales</taxon>
        <taxon>Bartheletiaceae</taxon>
        <taxon>Bartheletia</taxon>
    </lineage>
</organism>
<feature type="domain" description="Vps53 N-terminal" evidence="9">
    <location>
        <begin position="200"/>
        <end position="399"/>
    </location>
</feature>
<sequence>MSSSPVCNSRPPSPFAESPFTPLPSLNALFPTVDSLSRAEQVQRELKQTARKLDEQIRELRKDLDERVGCGGEIEGVQALLTHLSLIRAKSARSASLVKEITNDISRLDNGKRNLGESTVALRRVGMCATAHAQLTEQAASRRSHPPISHLLASIADVTRQLRLSAAGEYERWLDRSGSAGPGSRRRARAEGDESGEGGEERVREAGDCIDAIGQDAIRPLLNSYTTHFLAPYRRIFRPSDEAGQLPNVSRRFAWFRRALKEHEALAGGGGVTEGAAKGAEGWKGVWKESWGVERELVGAFSRVTSDDLHHSLNRAKTAGELTVHVLIEALEATREFEREAERRWKVDFRTLLDTPSHPGPRTGSDGPNGAGLPNTISAAFEGFMDFYVDAQERTLSDMHSSLLRPPPTLTSLTSLPAAPSSTSAEEPPASLTVLPSSASLFYFYRQTLDRCAQLDRKALLGLSGVFGKWLGKYAGEVLGATLGRTDRRSLDGRPSDKEIQGACLVLNTADYCRVTTKQLEERLKEKIHPDLVDEISFADQQDMFVSVISLSLTTLLTTLEHSLESSLSSMLRSPWPTNAPTCASSYARDLVRALEDTADAVREGLEQRRHYKTFCDKAVGVVLSRYTSNVVKSRPISAAGAEQIILDTSHLLPSLLSLPRFGFSLTDDPATSLGSHTSTYVRTTTASIGKLESIARLVLLPADDPQKFGEGYTEIVGDRSFGNVQKVLDLKGVPRAQQNAILDTFVNSSSAQGGVFAPLLGGVASVRRSSDDNNYGGAGSSSTMGMGMGMGNEGAARFSDFRRLVTSAIRRGEGGQ</sequence>
<feature type="region of interest" description="Disordered" evidence="8">
    <location>
        <begin position="1"/>
        <end position="21"/>
    </location>
</feature>
<dbReference type="AlphaFoldDB" id="A0A2D0XI52"/>
<feature type="compositionally biased region" description="Low complexity" evidence="8">
    <location>
        <begin position="410"/>
        <end position="430"/>
    </location>
</feature>
<feature type="region of interest" description="Disordered" evidence="8">
    <location>
        <begin position="400"/>
        <end position="430"/>
    </location>
</feature>
<dbReference type="GO" id="GO:0005829">
    <property type="term" value="C:cytosol"/>
    <property type="evidence" value="ECO:0007669"/>
    <property type="project" value="GOC"/>
</dbReference>
<gene>
    <name evidence="11" type="ORF">SPAR02395</name>
</gene>
<name>A0A2D0XI52_9BASI</name>
<dbReference type="PANTHER" id="PTHR12820">
    <property type="entry name" value="VACUOLAR SORTING PROTEIN 53"/>
    <property type="match status" value="1"/>
</dbReference>
<dbReference type="InterPro" id="IPR039766">
    <property type="entry name" value="Vps53"/>
</dbReference>
<dbReference type="InterPro" id="IPR038260">
    <property type="entry name" value="Vps53_C_sf"/>
</dbReference>
<dbReference type="GO" id="GO:0010008">
    <property type="term" value="C:endosome membrane"/>
    <property type="evidence" value="ECO:0007669"/>
    <property type="project" value="UniProtKB-SubCell"/>
</dbReference>
<comment type="subcellular location">
    <subcellularLocation>
        <location evidence="2">Endosome membrane</location>
        <topology evidence="2">Peripheral membrane protein</topology>
    </subcellularLocation>
    <subcellularLocation>
        <location evidence="1">Golgi apparatus</location>
        <location evidence="1">trans-Golgi network membrane</location>
        <topology evidence="1">Peripheral membrane protein</topology>
    </subcellularLocation>
</comment>
<dbReference type="InterPro" id="IPR007234">
    <property type="entry name" value="Vps53_N"/>
</dbReference>
<evidence type="ECO:0008006" key="12">
    <source>
        <dbReference type="Google" id="ProtNLM"/>
    </source>
</evidence>
<evidence type="ECO:0000256" key="8">
    <source>
        <dbReference type="SAM" id="MobiDB-lite"/>
    </source>
</evidence>
<feature type="coiled-coil region" evidence="7">
    <location>
        <begin position="36"/>
        <end position="66"/>
    </location>
</feature>
<evidence type="ECO:0000256" key="7">
    <source>
        <dbReference type="SAM" id="Coils"/>
    </source>
</evidence>
<dbReference type="GO" id="GO:0000938">
    <property type="term" value="C:GARP complex"/>
    <property type="evidence" value="ECO:0007669"/>
    <property type="project" value="InterPro"/>
</dbReference>
<feature type="region of interest" description="Disordered" evidence="8">
    <location>
        <begin position="352"/>
        <end position="373"/>
    </location>
</feature>
<proteinExistence type="inferred from homology"/>
<dbReference type="Pfam" id="PF16854">
    <property type="entry name" value="VPS53_C"/>
    <property type="match status" value="1"/>
</dbReference>
<protein>
    <recommendedName>
        <fullName evidence="12">Vps53 N-terminal domain-containing protein</fullName>
    </recommendedName>
</protein>
<evidence type="ECO:0000256" key="5">
    <source>
        <dbReference type="ARBA" id="ARBA00023034"/>
    </source>
</evidence>
<keyword evidence="6" id="KW-0472">Membrane</keyword>
<feature type="region of interest" description="Disordered" evidence="8">
    <location>
        <begin position="771"/>
        <end position="790"/>
    </location>
</feature>
<feature type="region of interest" description="Disordered" evidence="8">
    <location>
        <begin position="175"/>
        <end position="203"/>
    </location>
</feature>
<keyword evidence="4" id="KW-0967">Endosome</keyword>
<comment type="similarity">
    <text evidence="3">Belongs to the VPS53 family.</text>
</comment>
<evidence type="ECO:0000256" key="1">
    <source>
        <dbReference type="ARBA" id="ARBA00004150"/>
    </source>
</evidence>
<evidence type="ECO:0000313" key="11">
    <source>
        <dbReference type="EMBL" id="ASF90221.1"/>
    </source>
</evidence>
<dbReference type="GO" id="GO:0042147">
    <property type="term" value="P:retrograde transport, endosome to Golgi"/>
    <property type="evidence" value="ECO:0007669"/>
    <property type="project" value="InterPro"/>
</dbReference>
<evidence type="ECO:0000259" key="10">
    <source>
        <dbReference type="Pfam" id="PF16854"/>
    </source>
</evidence>
<keyword evidence="5" id="KW-0333">Golgi apparatus</keyword>
<keyword evidence="7" id="KW-0175">Coiled coil</keyword>
<dbReference type="Gene3D" id="1.10.357.110">
    <property type="entry name" value="Vacuolar protein sorting-associated protein 53, C-terminus"/>
    <property type="match status" value="1"/>
</dbReference>
<feature type="domain" description="Vps53 N-terminal" evidence="9">
    <location>
        <begin position="20"/>
        <end position="159"/>
    </location>
</feature>
<evidence type="ECO:0000256" key="4">
    <source>
        <dbReference type="ARBA" id="ARBA00022753"/>
    </source>
</evidence>
<accession>A0A2D0XI52</accession>
<evidence type="ECO:0000256" key="3">
    <source>
        <dbReference type="ARBA" id="ARBA00008628"/>
    </source>
</evidence>
<feature type="domain" description="Vps53 C-terminal" evidence="10">
    <location>
        <begin position="643"/>
        <end position="734"/>
    </location>
</feature>
<dbReference type="PANTHER" id="PTHR12820:SF0">
    <property type="entry name" value="VACUOLAR PROTEIN SORTING-ASSOCIATED PROTEIN 53 HOMOLOG"/>
    <property type="match status" value="1"/>
</dbReference>
<evidence type="ECO:0000256" key="6">
    <source>
        <dbReference type="ARBA" id="ARBA00023136"/>
    </source>
</evidence>
<evidence type="ECO:0000259" key="9">
    <source>
        <dbReference type="Pfam" id="PF04100"/>
    </source>
</evidence>
<dbReference type="Pfam" id="PF04100">
    <property type="entry name" value="Vps53_N"/>
    <property type="match status" value="2"/>
</dbReference>
<dbReference type="InterPro" id="IPR031745">
    <property type="entry name" value="Vps53_C"/>
</dbReference>
<evidence type="ECO:0000256" key="2">
    <source>
        <dbReference type="ARBA" id="ARBA00004481"/>
    </source>
</evidence>
<dbReference type="EMBL" id="KY000272">
    <property type="protein sequence ID" value="ASF90221.1"/>
    <property type="molecule type" value="Genomic_DNA"/>
</dbReference>
<reference evidence="11" key="1">
    <citation type="submission" date="2016-10" db="EMBL/GenBank/DDBJ databases">
        <title>Phylogenomic data for the living fossil Bartheletia paradoxa suggests that the early evolutionary history of major basidiomycete lineages might not be bifurcate.</title>
        <authorList>
            <person name="Mishra B."/>
            <person name="Choi Y.-J."/>
            <person name="Bauer R."/>
            <person name="Thines M."/>
        </authorList>
    </citation>
    <scope>NUCLEOTIDE SEQUENCE</scope>
</reference>